<evidence type="ECO:0000313" key="1">
    <source>
        <dbReference type="EMBL" id="SFF71235.1"/>
    </source>
</evidence>
<reference evidence="1 2" key="1">
    <citation type="submission" date="2016-10" db="EMBL/GenBank/DDBJ databases">
        <authorList>
            <person name="de Groot N.N."/>
        </authorList>
    </citation>
    <scope>NUCLEOTIDE SEQUENCE [LARGE SCALE GENOMIC DNA]</scope>
    <source>
        <strain evidence="1 2">OK461</strain>
    </source>
</reference>
<dbReference type="EMBL" id="FONR01000011">
    <property type="protein sequence ID" value="SFF71235.1"/>
    <property type="molecule type" value="Genomic_DNA"/>
</dbReference>
<protein>
    <submittedName>
        <fullName evidence="1">Uncharacterized protein</fullName>
    </submittedName>
</protein>
<sequence length="161" mass="17323">MEPTADHFTTSSKRPSLPPPVRLSLAPYEAVPGGFDGAWWPYSRNLVDELPVLVEAMDGVGSITRVILGIELWPDIPHQIAVGGHFVTAGWFATSHEQNEIVLCSYLKGFRTLLVVPPATATDTAAWLMNTPVPVDGSCTATELLANATCRLEAGLVDDPQ</sequence>
<evidence type="ECO:0000313" key="2">
    <source>
        <dbReference type="Proteomes" id="UP000181942"/>
    </source>
</evidence>
<dbReference type="AlphaFoldDB" id="A0A1I2KWD8"/>
<proteinExistence type="predicted"/>
<dbReference type="Proteomes" id="UP000181942">
    <property type="component" value="Unassembled WGS sequence"/>
</dbReference>
<organism evidence="1 2">
    <name type="scientific">Streptomyces mirabilis</name>
    <dbReference type="NCBI Taxonomy" id="68239"/>
    <lineage>
        <taxon>Bacteria</taxon>
        <taxon>Bacillati</taxon>
        <taxon>Actinomycetota</taxon>
        <taxon>Actinomycetes</taxon>
        <taxon>Kitasatosporales</taxon>
        <taxon>Streptomycetaceae</taxon>
        <taxon>Streptomyces</taxon>
    </lineage>
</organism>
<accession>A0A1I2KWD8</accession>
<name>A0A1I2KWD8_9ACTN</name>
<dbReference type="RefSeq" id="WP_256258496.1">
    <property type="nucleotide sequence ID" value="NZ_FONR01000011.1"/>
</dbReference>
<dbReference type="Pfam" id="PF19457">
    <property type="entry name" value="DUF5994"/>
    <property type="match status" value="1"/>
</dbReference>
<dbReference type="InterPro" id="IPR046036">
    <property type="entry name" value="DUF5994"/>
</dbReference>
<gene>
    <name evidence="1" type="ORF">SAMN02787118_11121</name>
</gene>